<accession>A0A4Q0XKJ7</accession>
<evidence type="ECO:0000313" key="2">
    <source>
        <dbReference type="EMBL" id="RXJ52768.1"/>
    </source>
</evidence>
<protein>
    <submittedName>
        <fullName evidence="2">Uncharacterized protein</fullName>
    </submittedName>
</protein>
<feature type="chain" id="PRO_5020207889" evidence="1">
    <location>
        <begin position="23"/>
        <end position="89"/>
    </location>
</feature>
<dbReference type="EMBL" id="SDDZ01000001">
    <property type="protein sequence ID" value="RXJ52768.1"/>
    <property type="molecule type" value="Genomic_DNA"/>
</dbReference>
<proteinExistence type="predicted"/>
<organism evidence="2 3">
    <name type="scientific">Gelidibacter gilvus</name>
    <dbReference type="NCBI Taxonomy" id="59602"/>
    <lineage>
        <taxon>Bacteria</taxon>
        <taxon>Pseudomonadati</taxon>
        <taxon>Bacteroidota</taxon>
        <taxon>Flavobacteriia</taxon>
        <taxon>Flavobacteriales</taxon>
        <taxon>Flavobacteriaceae</taxon>
        <taxon>Gelidibacter</taxon>
    </lineage>
</organism>
<evidence type="ECO:0000313" key="3">
    <source>
        <dbReference type="Proteomes" id="UP000289792"/>
    </source>
</evidence>
<sequence length="89" mass="10059">MKKLLFLIVLITLPVLTFGQNASNDTVKQNDIITIEAITVQEIAENQIAFGTFSRNDVVNLSYKKSNDLISIKAYRKSLQIRTREVKAC</sequence>
<evidence type="ECO:0000256" key="1">
    <source>
        <dbReference type="SAM" id="SignalP"/>
    </source>
</evidence>
<dbReference type="OrthoDB" id="1134977at2"/>
<dbReference type="Proteomes" id="UP000289792">
    <property type="component" value="Unassembled WGS sequence"/>
</dbReference>
<reference evidence="2 3" key="1">
    <citation type="submission" date="2019-01" db="EMBL/GenBank/DDBJ databases">
        <title>Genome sequence of the Antarctic species Gelidibacter gilvus ACAM 158(T).</title>
        <authorList>
            <person name="Bowman J.P."/>
        </authorList>
    </citation>
    <scope>NUCLEOTIDE SEQUENCE [LARGE SCALE GENOMIC DNA]</scope>
    <source>
        <strain evidence="2 3">IC158</strain>
    </source>
</reference>
<name>A0A4Q0XKJ7_9FLAO</name>
<dbReference type="RefSeq" id="WP_129015902.1">
    <property type="nucleotide sequence ID" value="NZ_SDDZ01000001.1"/>
</dbReference>
<keyword evidence="1" id="KW-0732">Signal</keyword>
<dbReference type="AlphaFoldDB" id="A0A4Q0XKJ7"/>
<comment type="caution">
    <text evidence="2">The sequence shown here is derived from an EMBL/GenBank/DDBJ whole genome shotgun (WGS) entry which is preliminary data.</text>
</comment>
<keyword evidence="3" id="KW-1185">Reference proteome</keyword>
<feature type="signal peptide" evidence="1">
    <location>
        <begin position="1"/>
        <end position="22"/>
    </location>
</feature>
<gene>
    <name evidence="2" type="ORF">ESZ48_03495</name>
</gene>